<gene>
    <name evidence="1" type="ORF">BT96DRAFT_1024103</name>
</gene>
<name>A0A6A4H125_9AGAR</name>
<dbReference type="Proteomes" id="UP000799118">
    <property type="component" value="Unassembled WGS sequence"/>
</dbReference>
<dbReference type="EMBL" id="ML769626">
    <property type="protein sequence ID" value="KAE9391378.1"/>
    <property type="molecule type" value="Genomic_DNA"/>
</dbReference>
<proteinExistence type="predicted"/>
<protein>
    <recommendedName>
        <fullName evidence="3">F-box domain-containing protein</fullName>
    </recommendedName>
</protein>
<organism evidence="1 2">
    <name type="scientific">Gymnopus androsaceus JB14</name>
    <dbReference type="NCBI Taxonomy" id="1447944"/>
    <lineage>
        <taxon>Eukaryota</taxon>
        <taxon>Fungi</taxon>
        <taxon>Dikarya</taxon>
        <taxon>Basidiomycota</taxon>
        <taxon>Agaricomycotina</taxon>
        <taxon>Agaricomycetes</taxon>
        <taxon>Agaricomycetidae</taxon>
        <taxon>Agaricales</taxon>
        <taxon>Marasmiineae</taxon>
        <taxon>Omphalotaceae</taxon>
        <taxon>Gymnopus</taxon>
    </lineage>
</organism>
<evidence type="ECO:0000313" key="1">
    <source>
        <dbReference type="EMBL" id="KAE9391378.1"/>
    </source>
</evidence>
<sequence length="254" mass="28619">MAFVKRSSLTTLSMESLSLSDSNLVYLLSHIPTLQEFTLSNSNLPYQHSPITSQLVDSLHSYRTSSLHRHTAPLVPKLRSLTLDFDGLSFKDEAIVDMVRSRWTPGRTEITGAYDVLDHIEKVGMRVAILWKAKIKSINCDLKLNGIQVVKTKFKFRFPGASENYYYMDGPHEGYPPVAPTDDQVNLEMSGADTDPNFERFARYFEGCRYIADLTPLTKEDAQQSSVPVTHLGPNMRVFDAVNIDESVIELLSP</sequence>
<evidence type="ECO:0000313" key="2">
    <source>
        <dbReference type="Proteomes" id="UP000799118"/>
    </source>
</evidence>
<evidence type="ECO:0008006" key="3">
    <source>
        <dbReference type="Google" id="ProtNLM"/>
    </source>
</evidence>
<accession>A0A6A4H125</accession>
<keyword evidence="2" id="KW-1185">Reference proteome</keyword>
<reference evidence="1" key="1">
    <citation type="journal article" date="2019" name="Environ. Microbiol.">
        <title>Fungal ecological strategies reflected in gene transcription - a case study of two litter decomposers.</title>
        <authorList>
            <person name="Barbi F."/>
            <person name="Kohler A."/>
            <person name="Barry K."/>
            <person name="Baskaran P."/>
            <person name="Daum C."/>
            <person name="Fauchery L."/>
            <person name="Ihrmark K."/>
            <person name="Kuo A."/>
            <person name="LaButti K."/>
            <person name="Lipzen A."/>
            <person name="Morin E."/>
            <person name="Grigoriev I.V."/>
            <person name="Henrissat B."/>
            <person name="Lindahl B."/>
            <person name="Martin F."/>
        </authorList>
    </citation>
    <scope>NUCLEOTIDE SEQUENCE</scope>
    <source>
        <strain evidence="1">JB14</strain>
    </source>
</reference>
<dbReference type="AlphaFoldDB" id="A0A6A4H125"/>